<comment type="caution">
    <text evidence="5">Lacks conserved residue(s) required for the propagation of feature annotation.</text>
</comment>
<comment type="caution">
    <text evidence="7">The sequence shown here is derived from an EMBL/GenBank/DDBJ whole genome shotgun (WGS) entry which is preliminary data.</text>
</comment>
<organism evidence="7 8">
    <name type="scientific">Nothocercus nigrocapillus</name>
    <dbReference type="NCBI Taxonomy" id="1977171"/>
    <lineage>
        <taxon>Eukaryota</taxon>
        <taxon>Metazoa</taxon>
        <taxon>Chordata</taxon>
        <taxon>Craniata</taxon>
        <taxon>Vertebrata</taxon>
        <taxon>Euteleostomi</taxon>
        <taxon>Archelosauria</taxon>
        <taxon>Archosauria</taxon>
        <taxon>Dinosauria</taxon>
        <taxon>Saurischia</taxon>
        <taxon>Theropoda</taxon>
        <taxon>Coelurosauria</taxon>
        <taxon>Aves</taxon>
        <taxon>Palaeognathae</taxon>
        <taxon>Tinamiformes</taxon>
        <taxon>Tinamidae</taxon>
        <taxon>Nothocercus</taxon>
    </lineage>
</organism>
<keyword evidence="8" id="KW-1185">Reference proteome</keyword>
<feature type="domain" description="SRCR" evidence="6">
    <location>
        <begin position="1"/>
        <end position="44"/>
    </location>
</feature>
<dbReference type="Gene3D" id="3.10.250.10">
    <property type="entry name" value="SRCR-like domain"/>
    <property type="match status" value="2"/>
</dbReference>
<feature type="non-terminal residue" evidence="7">
    <location>
        <position position="1"/>
    </location>
</feature>
<proteinExistence type="predicted"/>
<feature type="domain" description="SRCR" evidence="6">
    <location>
        <begin position="54"/>
        <end position="154"/>
    </location>
</feature>
<evidence type="ECO:0000313" key="7">
    <source>
        <dbReference type="EMBL" id="NXD18498.1"/>
    </source>
</evidence>
<protein>
    <submittedName>
        <fullName evidence="7">C163A protein</fullName>
    </submittedName>
</protein>
<dbReference type="EMBL" id="WBNA01000907">
    <property type="protein sequence ID" value="NXD18498.1"/>
    <property type="molecule type" value="Genomic_DNA"/>
</dbReference>
<dbReference type="GO" id="GO:0016020">
    <property type="term" value="C:membrane"/>
    <property type="evidence" value="ECO:0007669"/>
    <property type="project" value="InterPro"/>
</dbReference>
<keyword evidence="3 5" id="KW-1015">Disulfide bond</keyword>
<dbReference type="FunFam" id="3.10.250.10:FF:000006">
    <property type="entry name" value="neurotrypsin isoform X2"/>
    <property type="match status" value="1"/>
</dbReference>
<reference evidence="8" key="1">
    <citation type="submission" date="2023-07" db="EMBL/GenBank/DDBJ databases">
        <title>Bird 10,000 Genomes (B10K) Project - Family phase.</title>
        <authorList>
            <person name="Zhang G."/>
        </authorList>
    </citation>
    <scope>NUCLEOTIDE SEQUENCE [LARGE SCALE GENOMIC DNA]</scope>
</reference>
<keyword evidence="1" id="KW-0732">Signal</keyword>
<dbReference type="InterPro" id="IPR036772">
    <property type="entry name" value="SRCR-like_dom_sf"/>
</dbReference>
<dbReference type="SMART" id="SM00202">
    <property type="entry name" value="SR"/>
    <property type="match status" value="1"/>
</dbReference>
<gene>
    <name evidence="7" type="primary">Cd163_4</name>
    <name evidence="7" type="ORF">NOTNIG_R01442</name>
</gene>
<feature type="disulfide bond" evidence="5">
    <location>
        <begin position="79"/>
        <end position="143"/>
    </location>
</feature>
<dbReference type="PRINTS" id="PR00258">
    <property type="entry name" value="SPERACTRCPTR"/>
</dbReference>
<evidence type="ECO:0000256" key="3">
    <source>
        <dbReference type="ARBA" id="ARBA00023157"/>
    </source>
</evidence>
<evidence type="ECO:0000259" key="6">
    <source>
        <dbReference type="PROSITE" id="PS50287"/>
    </source>
</evidence>
<dbReference type="Pfam" id="PF00530">
    <property type="entry name" value="SRCR"/>
    <property type="match status" value="2"/>
</dbReference>
<feature type="non-terminal residue" evidence="7">
    <location>
        <position position="178"/>
    </location>
</feature>
<dbReference type="PROSITE" id="PS50287">
    <property type="entry name" value="SRCR_2"/>
    <property type="match status" value="2"/>
</dbReference>
<dbReference type="InterPro" id="IPR001190">
    <property type="entry name" value="SRCR"/>
</dbReference>
<feature type="disulfide bond" evidence="5">
    <location>
        <begin position="92"/>
        <end position="153"/>
    </location>
</feature>
<dbReference type="PANTHER" id="PTHR19331">
    <property type="entry name" value="SCAVENGER RECEPTOR DOMAIN-CONTAINING"/>
    <property type="match status" value="1"/>
</dbReference>
<evidence type="ECO:0000256" key="5">
    <source>
        <dbReference type="PROSITE-ProRule" id="PRU00196"/>
    </source>
</evidence>
<feature type="disulfide bond" evidence="5">
    <location>
        <begin position="123"/>
        <end position="133"/>
    </location>
</feature>
<dbReference type="PANTHER" id="PTHR19331:SF465">
    <property type="entry name" value="EGG PEPTIDE SPERACT RECEPTOR"/>
    <property type="match status" value="1"/>
</dbReference>
<evidence type="ECO:0000256" key="2">
    <source>
        <dbReference type="ARBA" id="ARBA00022737"/>
    </source>
</evidence>
<dbReference type="Proteomes" id="UP000661971">
    <property type="component" value="Unassembled WGS sequence"/>
</dbReference>
<sequence length="178" mass="19108">PGSGPIWLDSVGCQGTETALSECTHDDWGNHDCIHALDAGVVCSGKESARSWQVRLVHRAGHCAGRVEIYYNGTWGTVCDYSWDLLDATVVCRQLGCGVAVAVTGSAHYGEGSGKIWLDDVNCSRDEGALWDCPARPWGQHNCRHKEDAGVVCAGLCREQWWEPGALGGGNEREAGHG</sequence>
<evidence type="ECO:0000256" key="4">
    <source>
        <dbReference type="ARBA" id="ARBA00023180"/>
    </source>
</evidence>
<dbReference type="SUPFAM" id="SSF56487">
    <property type="entry name" value="SRCR-like"/>
    <property type="match status" value="2"/>
</dbReference>
<dbReference type="PROSITE" id="PS00420">
    <property type="entry name" value="SRCR_1"/>
    <property type="match status" value="1"/>
</dbReference>
<keyword evidence="4" id="KW-0325">Glycoprotein</keyword>
<accession>A0A851TRT9</accession>
<evidence type="ECO:0000256" key="1">
    <source>
        <dbReference type="ARBA" id="ARBA00022729"/>
    </source>
</evidence>
<name>A0A851TRT9_9AVES</name>
<dbReference type="AlphaFoldDB" id="A0A851TRT9"/>
<keyword evidence="2" id="KW-0677">Repeat</keyword>
<evidence type="ECO:0000313" key="8">
    <source>
        <dbReference type="Proteomes" id="UP000661971"/>
    </source>
</evidence>
<feature type="disulfide bond" evidence="5">
    <location>
        <begin position="13"/>
        <end position="23"/>
    </location>
</feature>